<dbReference type="Proteomes" id="UP000651452">
    <property type="component" value="Unassembled WGS sequence"/>
</dbReference>
<dbReference type="OrthoDB" id="4788824at2759"/>
<accession>A0A8H7J308</accession>
<name>A0A8H7J308_9PLEO</name>
<proteinExistence type="predicted"/>
<reference evidence="1" key="2">
    <citation type="submission" date="2020-09" db="EMBL/GenBank/DDBJ databases">
        <title>Reference genome assembly for Australian Ascochyta lentis isolate Al4.</title>
        <authorList>
            <person name="Lee R.C."/>
            <person name="Farfan-Caceres L.M."/>
            <person name="Debler J.W."/>
            <person name="Williams A.H."/>
            <person name="Henares B.M."/>
        </authorList>
    </citation>
    <scope>NUCLEOTIDE SEQUENCE</scope>
    <source>
        <strain evidence="1">Al4</strain>
    </source>
</reference>
<evidence type="ECO:0000313" key="2">
    <source>
        <dbReference type="Proteomes" id="UP000651452"/>
    </source>
</evidence>
<organism evidence="1 2">
    <name type="scientific">Ascochyta lentis</name>
    <dbReference type="NCBI Taxonomy" id="205686"/>
    <lineage>
        <taxon>Eukaryota</taxon>
        <taxon>Fungi</taxon>
        <taxon>Dikarya</taxon>
        <taxon>Ascomycota</taxon>
        <taxon>Pezizomycotina</taxon>
        <taxon>Dothideomycetes</taxon>
        <taxon>Pleosporomycetidae</taxon>
        <taxon>Pleosporales</taxon>
        <taxon>Pleosporineae</taxon>
        <taxon>Didymellaceae</taxon>
        <taxon>Ascochyta</taxon>
    </lineage>
</organism>
<dbReference type="AlphaFoldDB" id="A0A8H7J308"/>
<evidence type="ECO:0000313" key="1">
    <source>
        <dbReference type="EMBL" id="KAF9694308.1"/>
    </source>
</evidence>
<sequence length="110" mass="12452">MFLNEEQTRVLQATPPGYFISLMDGAPLGPAPHTVGDLQPAVTTCTVKRDFQRFDYEYKKGVQGQYVAEHTDKEGKVWARIVVDGLTDAQRQHRYEWVERADVDINGVSP</sequence>
<keyword evidence="2" id="KW-1185">Reference proteome</keyword>
<gene>
    <name evidence="1" type="ORF">EKO04_007946</name>
</gene>
<dbReference type="EMBL" id="RZGK01000014">
    <property type="protein sequence ID" value="KAF9694308.1"/>
    <property type="molecule type" value="Genomic_DNA"/>
</dbReference>
<comment type="caution">
    <text evidence="1">The sequence shown here is derived from an EMBL/GenBank/DDBJ whole genome shotgun (WGS) entry which is preliminary data.</text>
</comment>
<protein>
    <submittedName>
        <fullName evidence="1">Uncharacterized protein</fullName>
    </submittedName>
</protein>
<reference evidence="1" key="1">
    <citation type="submission" date="2018-12" db="EMBL/GenBank/DDBJ databases">
        <authorList>
            <person name="Syme R.A."/>
            <person name="Farfan-Caceres L."/>
            <person name="Lichtenzveig J."/>
        </authorList>
    </citation>
    <scope>NUCLEOTIDE SEQUENCE</scope>
    <source>
        <strain evidence="1">Al4</strain>
    </source>
</reference>